<dbReference type="InterPro" id="IPR024524">
    <property type="entry name" value="DUF3800"/>
</dbReference>
<reference evidence="1 2" key="1">
    <citation type="journal article" date="2019" name="Extremophiles">
        <title>Biogeography of thermophiles and predominance of Thermus scotoductus in domestic water heaters.</title>
        <authorList>
            <person name="Wilpiszeski R.L."/>
            <person name="Zhang Z."/>
            <person name="House C.H."/>
        </authorList>
    </citation>
    <scope>NUCLEOTIDE SEQUENCE [LARGE SCALE GENOMIC DNA]</scope>
    <source>
        <strain evidence="1 2">16_S16</strain>
    </source>
</reference>
<sequence length="298" mass="34732">MSPRSVTHVGFSDESNWNKGRFRSLGLVSCALSDLPELNAELNKLLEESGVSEFKWKELDGAKERFAAEKMCEFAVRHASAGRLRVDVLIWDTHDSRHNVPGRDDIANLQRMYYHLFKNVLRTRWPDNAVWRLHPDEHTALDWESIEDYLDKAGDILSLQVLPPDLTQPYFRIRLRREFRLEEIQPVSSTDYPLLQLADLFAGLAVFSRDKFDEYQKWLNNVHGLSSLFPDSASLVSTSKRMKERFKALKGFNDLCKEYKMGVSLKKYRGLQTPNPKNPLNFWMYTPQHPNDKAPRRF</sequence>
<dbReference type="Proteomes" id="UP000288347">
    <property type="component" value="Unassembled WGS sequence"/>
</dbReference>
<comment type="caution">
    <text evidence="1">The sequence shown here is derived from an EMBL/GenBank/DDBJ whole genome shotgun (WGS) entry which is preliminary data.</text>
</comment>
<organism evidence="1 2">
    <name type="scientific">Thermus scotoductus</name>
    <dbReference type="NCBI Taxonomy" id="37636"/>
    <lineage>
        <taxon>Bacteria</taxon>
        <taxon>Thermotogati</taxon>
        <taxon>Deinococcota</taxon>
        <taxon>Deinococci</taxon>
        <taxon>Thermales</taxon>
        <taxon>Thermaceae</taxon>
        <taxon>Thermus</taxon>
    </lineage>
</organism>
<dbReference type="Pfam" id="PF12686">
    <property type="entry name" value="DUF3800"/>
    <property type="match status" value="1"/>
</dbReference>
<protein>
    <submittedName>
        <fullName evidence="1">DUF3800 domain-containing protein</fullName>
    </submittedName>
</protein>
<proteinExistence type="predicted"/>
<dbReference type="AlphaFoldDB" id="A0A430UJL6"/>
<evidence type="ECO:0000313" key="2">
    <source>
        <dbReference type="Proteomes" id="UP000288347"/>
    </source>
</evidence>
<dbReference type="EMBL" id="PEMH01000022">
    <property type="protein sequence ID" value="RTI03181.1"/>
    <property type="molecule type" value="Genomic_DNA"/>
</dbReference>
<name>A0A430UJL6_THESC</name>
<accession>A0A430UJL6</accession>
<gene>
    <name evidence="1" type="ORF">CSW29_01025</name>
</gene>
<dbReference type="RefSeq" id="WP_126216830.1">
    <property type="nucleotide sequence ID" value="NZ_PEMH01000022.1"/>
</dbReference>
<evidence type="ECO:0000313" key="1">
    <source>
        <dbReference type="EMBL" id="RTI03181.1"/>
    </source>
</evidence>